<dbReference type="Proteomes" id="UP000199452">
    <property type="component" value="Unassembled WGS sequence"/>
</dbReference>
<gene>
    <name evidence="2" type="ORF">SAMN05216323_10335</name>
</gene>
<organism evidence="2 3">
    <name type="scientific">Williamwhitmania taraxaci</name>
    <dbReference type="NCBI Taxonomy" id="1640674"/>
    <lineage>
        <taxon>Bacteria</taxon>
        <taxon>Pseudomonadati</taxon>
        <taxon>Bacteroidota</taxon>
        <taxon>Bacteroidia</taxon>
        <taxon>Bacteroidales</taxon>
        <taxon>Williamwhitmaniaceae</taxon>
        <taxon>Williamwhitmania</taxon>
    </lineage>
</organism>
<keyword evidence="1" id="KW-0732">Signal</keyword>
<dbReference type="RefSeq" id="WP_092438427.1">
    <property type="nucleotide sequence ID" value="NZ_FMYP01000033.1"/>
</dbReference>
<dbReference type="STRING" id="1640674.SAMN05216323_10335"/>
<dbReference type="AlphaFoldDB" id="A0A1G6LX61"/>
<proteinExistence type="predicted"/>
<sequence>MKKFTYSALLLAGAMMLSAASMAQLKADFSAIAVQGDLTYVTLGKAVPVYATPDPIYHPSWAAGVTTPTANLTVGFTWTFTVAPADLGKVTLSQVPANLNYVQITGVTLGGPYAINVKEIAPAAFGGCSDLGINFNVQVTGVPTAAMTGGLVAPWLVDAPTATGTHAHICGNTAAENLSVAFTEAGVPAATLASYAYFVQKRIVNIDVADVEDVPSIVLSTLADRTTTAKYKATSGFEVISTGPLNVLANKRTKYTFTISKASNLPGTTADGIVSGISQKSDYVAANGVPTLTQITTYPFTAGSTTVEYIVNPSPVTGPVYHISNIFAY</sequence>
<keyword evidence="3" id="KW-1185">Reference proteome</keyword>
<dbReference type="EMBL" id="FMYP01000033">
    <property type="protein sequence ID" value="SDC47306.1"/>
    <property type="molecule type" value="Genomic_DNA"/>
</dbReference>
<reference evidence="2 3" key="1">
    <citation type="submission" date="2016-09" db="EMBL/GenBank/DDBJ databases">
        <authorList>
            <person name="Capua I."/>
            <person name="De Benedictis P."/>
            <person name="Joannis T."/>
            <person name="Lombin L.H."/>
            <person name="Cattoli G."/>
        </authorList>
    </citation>
    <scope>NUCLEOTIDE SEQUENCE [LARGE SCALE GENOMIC DNA]</scope>
    <source>
        <strain evidence="2 3">A7P-90m</strain>
    </source>
</reference>
<protein>
    <submittedName>
        <fullName evidence="2">Uncharacterized protein</fullName>
    </submittedName>
</protein>
<evidence type="ECO:0000313" key="2">
    <source>
        <dbReference type="EMBL" id="SDC47306.1"/>
    </source>
</evidence>
<feature type="signal peptide" evidence="1">
    <location>
        <begin position="1"/>
        <end position="23"/>
    </location>
</feature>
<accession>A0A1G6LX61</accession>
<feature type="chain" id="PRO_5011602806" evidence="1">
    <location>
        <begin position="24"/>
        <end position="329"/>
    </location>
</feature>
<name>A0A1G6LX61_9BACT</name>
<evidence type="ECO:0000256" key="1">
    <source>
        <dbReference type="SAM" id="SignalP"/>
    </source>
</evidence>
<evidence type="ECO:0000313" key="3">
    <source>
        <dbReference type="Proteomes" id="UP000199452"/>
    </source>
</evidence>